<proteinExistence type="inferred from homology"/>
<keyword evidence="1" id="KW-0489">Methyltransferase</keyword>
<dbReference type="InterPro" id="IPR029063">
    <property type="entry name" value="SAM-dependent_MTases_sf"/>
</dbReference>
<evidence type="ECO:0000256" key="1">
    <source>
        <dbReference type="ARBA" id="ARBA00022603"/>
    </source>
</evidence>
<name>A0ABP9WF30_9MICO</name>
<comment type="caution">
    <text evidence="6">The sequence shown here is derived from an EMBL/GenBank/DDBJ whole genome shotgun (WGS) entry which is preliminary data.</text>
</comment>
<dbReference type="InterPro" id="IPR001091">
    <property type="entry name" value="RM_Methyltransferase"/>
</dbReference>
<evidence type="ECO:0000313" key="6">
    <source>
        <dbReference type="EMBL" id="GAA5518423.1"/>
    </source>
</evidence>
<dbReference type="Proteomes" id="UP001426770">
    <property type="component" value="Unassembled WGS sequence"/>
</dbReference>
<dbReference type="Pfam" id="PF01555">
    <property type="entry name" value="N6_N4_Mtase"/>
    <property type="match status" value="1"/>
</dbReference>
<evidence type="ECO:0000256" key="2">
    <source>
        <dbReference type="ARBA" id="ARBA00022679"/>
    </source>
</evidence>
<dbReference type="PRINTS" id="PR00508">
    <property type="entry name" value="S21N4MTFRASE"/>
</dbReference>
<feature type="domain" description="DNA methylase N-4/N-6" evidence="5">
    <location>
        <begin position="231"/>
        <end position="342"/>
    </location>
</feature>
<sequence>MSALTDTLFTMLTDVNNAHIFTGDALDGYAEFPTPNCIVSDGAYGVGGFPGDPRTPEALGEWYEPHIAEWSKRSTLATTLWFWNTEVGWANVHPVLVKHGWKHEFTGIWNKGIGHIAGNVNGKTIRRMPVVTEVCAFYTREPRLPLTPGGDDIVHMKEWLLKEWKRTGMPARLANAACGVKDAATRKYFDQGWLWYYPPVEVMEKLVAYANEHGDPAGRPYYSLDGKAPLTADEWRSLRSVWNHEHGVTNVWDRPALRSKERYKGSMVRSAPRTHTPSATSASHLNQKPLDLMRRIIKASTSEGDVVWEPFGGLATASVAARELGRLPYAAESNPHFAELAADRLAEAVSEPLFA</sequence>
<keyword evidence="2" id="KW-0808">Transferase</keyword>
<gene>
    <name evidence="6" type="ORF">Lsed01_00850</name>
</gene>
<evidence type="ECO:0000256" key="3">
    <source>
        <dbReference type="RuleBase" id="RU362026"/>
    </source>
</evidence>
<dbReference type="Gene3D" id="3.40.50.150">
    <property type="entry name" value="Vaccinia Virus protein VP39"/>
    <property type="match status" value="1"/>
</dbReference>
<keyword evidence="7" id="KW-1185">Reference proteome</keyword>
<feature type="region of interest" description="Disordered" evidence="4">
    <location>
        <begin position="264"/>
        <end position="285"/>
    </location>
</feature>
<dbReference type="EMBL" id="BAABRR010000003">
    <property type="protein sequence ID" value="GAA5518423.1"/>
    <property type="molecule type" value="Genomic_DNA"/>
</dbReference>
<comment type="similarity">
    <text evidence="3">Belongs to the N(4)/N(6)-methyltransferase family.</text>
</comment>
<evidence type="ECO:0000259" key="5">
    <source>
        <dbReference type="Pfam" id="PF01555"/>
    </source>
</evidence>
<dbReference type="SUPFAM" id="SSF53335">
    <property type="entry name" value="S-adenosyl-L-methionine-dependent methyltransferases"/>
    <property type="match status" value="1"/>
</dbReference>
<evidence type="ECO:0000313" key="7">
    <source>
        <dbReference type="Proteomes" id="UP001426770"/>
    </source>
</evidence>
<feature type="compositionally biased region" description="Polar residues" evidence="4">
    <location>
        <begin position="273"/>
        <end position="285"/>
    </location>
</feature>
<dbReference type="InterPro" id="IPR002941">
    <property type="entry name" value="DNA_methylase_N4/N6"/>
</dbReference>
<accession>A0ABP9WF30</accession>
<reference evidence="6 7" key="1">
    <citation type="submission" date="2024-02" db="EMBL/GenBank/DDBJ databases">
        <title>Lysinimicrobium sediminis NBRC 112286.</title>
        <authorList>
            <person name="Ichikawa N."/>
            <person name="Katano-Makiyama Y."/>
            <person name="Hidaka K."/>
        </authorList>
    </citation>
    <scope>NUCLEOTIDE SEQUENCE [LARGE SCALE GENOMIC DNA]</scope>
    <source>
        <strain evidence="6 7">NBRC 112286</strain>
    </source>
</reference>
<protein>
    <recommendedName>
        <fullName evidence="3">Methyltransferase</fullName>
        <ecNumber evidence="3">2.1.1.-</ecNumber>
    </recommendedName>
</protein>
<evidence type="ECO:0000256" key="4">
    <source>
        <dbReference type="SAM" id="MobiDB-lite"/>
    </source>
</evidence>
<dbReference type="EC" id="2.1.1.-" evidence="3"/>
<organism evidence="6 7">
    <name type="scientific">Demequina sediminis</name>
    <dbReference type="NCBI Taxonomy" id="1930058"/>
    <lineage>
        <taxon>Bacteria</taxon>
        <taxon>Bacillati</taxon>
        <taxon>Actinomycetota</taxon>
        <taxon>Actinomycetes</taxon>
        <taxon>Micrococcales</taxon>
        <taxon>Demequinaceae</taxon>
        <taxon>Demequina</taxon>
    </lineage>
</organism>